<accession>A0A5N4D3J8</accession>
<name>A0A5N4D3J8_CAMDR</name>
<evidence type="ECO:0000313" key="2">
    <source>
        <dbReference type="EMBL" id="KAB1265609.1"/>
    </source>
</evidence>
<proteinExistence type="predicted"/>
<dbReference type="EMBL" id="JWIN03000016">
    <property type="protein sequence ID" value="KAB1265609.1"/>
    <property type="molecule type" value="Genomic_DNA"/>
</dbReference>
<evidence type="ECO:0000256" key="1">
    <source>
        <dbReference type="SAM" id="MobiDB-lite"/>
    </source>
</evidence>
<dbReference type="AlphaFoldDB" id="A0A5N4D3J8"/>
<gene>
    <name evidence="2" type="ORF">Cadr_000018533</name>
</gene>
<evidence type="ECO:0000313" key="3">
    <source>
        <dbReference type="Proteomes" id="UP000299084"/>
    </source>
</evidence>
<dbReference type="Proteomes" id="UP000299084">
    <property type="component" value="Unassembled WGS sequence"/>
</dbReference>
<keyword evidence="3" id="KW-1185">Reference proteome</keyword>
<sequence length="244" mass="26288">MALSVQGGLPWAPADGPGAAATLCASPFVVMWSPGSRLRRASGPLGHLLNTDPPGPIWELLIHQDWGFSGPPRGPGSCWPWGPTSRTTDVNNGYSKSRERQITEASSSASPGLWVVTDRGARVRKRLGETDWAGRRVSRAEPLPVSLRQAATCPGALHQRARNHETQGVPLKCRFYLSPWDPRGTFPGAAQRGQGSGEGGSPAPATVTEPTQPLPHSGFIKRRQSCPIWWHPAPEWEMVCAATI</sequence>
<feature type="region of interest" description="Disordered" evidence="1">
    <location>
        <begin position="184"/>
        <end position="218"/>
    </location>
</feature>
<comment type="caution">
    <text evidence="2">The sequence shown here is derived from an EMBL/GenBank/DDBJ whole genome shotgun (WGS) entry which is preliminary data.</text>
</comment>
<organism evidence="2 3">
    <name type="scientific">Camelus dromedarius</name>
    <name type="common">Dromedary</name>
    <name type="synonym">Arabian camel</name>
    <dbReference type="NCBI Taxonomy" id="9838"/>
    <lineage>
        <taxon>Eukaryota</taxon>
        <taxon>Metazoa</taxon>
        <taxon>Chordata</taxon>
        <taxon>Craniata</taxon>
        <taxon>Vertebrata</taxon>
        <taxon>Euteleostomi</taxon>
        <taxon>Mammalia</taxon>
        <taxon>Eutheria</taxon>
        <taxon>Laurasiatheria</taxon>
        <taxon>Artiodactyla</taxon>
        <taxon>Tylopoda</taxon>
        <taxon>Camelidae</taxon>
        <taxon>Camelus</taxon>
    </lineage>
</organism>
<protein>
    <submittedName>
        <fullName evidence="2">Uncharacterized protein</fullName>
    </submittedName>
</protein>
<reference evidence="2 3" key="1">
    <citation type="journal article" date="2019" name="Mol. Ecol. Resour.">
        <title>Improving Illumina assemblies with Hi-C and long reads: an example with the North African dromedary.</title>
        <authorList>
            <person name="Elbers J.P."/>
            <person name="Rogers M.F."/>
            <person name="Perelman P.L."/>
            <person name="Proskuryakova A.A."/>
            <person name="Serdyukova N.A."/>
            <person name="Johnson W.E."/>
            <person name="Horin P."/>
            <person name="Corander J."/>
            <person name="Murphy D."/>
            <person name="Burger P.A."/>
        </authorList>
    </citation>
    <scope>NUCLEOTIDE SEQUENCE [LARGE SCALE GENOMIC DNA]</scope>
    <source>
        <strain evidence="2">Drom800</strain>
        <tissue evidence="2">Blood</tissue>
    </source>
</reference>